<evidence type="ECO:0000256" key="9">
    <source>
        <dbReference type="ARBA" id="ARBA00022737"/>
    </source>
</evidence>
<keyword evidence="15" id="KW-0732">Signal</keyword>
<dbReference type="GO" id="GO:0051119">
    <property type="term" value="F:sugar transmembrane transporter activity"/>
    <property type="evidence" value="ECO:0007669"/>
    <property type="project" value="InterPro"/>
</dbReference>
<evidence type="ECO:0000256" key="2">
    <source>
        <dbReference type="ARBA" id="ARBA00004653"/>
    </source>
</evidence>
<dbReference type="Proteomes" id="UP000785171">
    <property type="component" value="Unassembled WGS sequence"/>
</dbReference>
<evidence type="ECO:0000256" key="6">
    <source>
        <dbReference type="ARBA" id="ARBA00022475"/>
    </source>
</evidence>
<accession>A0A8T0LKQ6</accession>
<keyword evidence="12 14" id="KW-0472">Membrane</keyword>
<dbReference type="Pfam" id="PF03083">
    <property type="entry name" value="MtN3_slv"/>
    <property type="match status" value="2"/>
</dbReference>
<feature type="compositionally biased region" description="Acidic residues" evidence="13">
    <location>
        <begin position="1456"/>
        <end position="1467"/>
    </location>
</feature>
<dbReference type="InterPro" id="IPR047664">
    <property type="entry name" value="SWEET"/>
</dbReference>
<evidence type="ECO:0000256" key="12">
    <source>
        <dbReference type="ARBA" id="ARBA00023136"/>
    </source>
</evidence>
<feature type="compositionally biased region" description="Basic and acidic residues" evidence="13">
    <location>
        <begin position="1474"/>
        <end position="1490"/>
    </location>
</feature>
<feature type="compositionally biased region" description="Polar residues" evidence="13">
    <location>
        <begin position="459"/>
        <end position="474"/>
    </location>
</feature>
<keyword evidence="5" id="KW-0813">Transport</keyword>
<name>A0A8T0LKQ6_9STRA</name>
<evidence type="ECO:0000256" key="8">
    <source>
        <dbReference type="ARBA" id="ARBA00022692"/>
    </source>
</evidence>
<gene>
    <name evidence="16" type="ORF">JM16_009103</name>
</gene>
<comment type="subcellular location">
    <subcellularLocation>
        <location evidence="1">Cell membrane</location>
        <topology evidence="1">Multi-pass membrane protein</topology>
    </subcellularLocation>
    <subcellularLocation>
        <location evidence="2">Golgi apparatus membrane</location>
        <topology evidence="2">Multi-pass membrane protein</topology>
    </subcellularLocation>
</comment>
<sequence>MVKVSSSVSLGAVVAAASALLTHSAPLEYNPYTPVDLNTPLTASHPAYGAKPNDDCVQPIILVDPNEAHAEAMTVESDVTYRYLRDMEDASNSDMDDLASFFGTSLEVDFNTLKSSYAHGSAPNTPWPSSYWPTFQDGINHVWKSGDVCASEKYAKAYGLDVTDFKDKVSANNGIDSRSRSTKCSSNSDCSNRNDGSVCGKRDGASTGYCIPTWYGICHAWAPAALLEHEPKCDVEKNGVTFHVMDIKALLTDVYDGASISTVFTGARFNGPDSLASVDQYGRYTNAARRDLGAGFFHIAVSNIMGKHQQSFIMDVAADSEVWNQPVWSYNVQTMEILDTTEACTKYFGTSSYPFNTEMVHLAYVKTTLTWVVEAYVDGPLVSSSKVGSYAVSNDYEYVLELDANYAILGGEWVGDSKEDHPDFLWLATEKPAASTVTSTGLSYANVQELLELSLSCNSTSNTPTEIPLTSGNNDTTPTTEKPGKTKGEPTTGKGKGKGDMTPTPTESSPIPEATTPVSDEYTPAPTTTVPVDEEQSTPVPTTEGETDVTPVPEATIPTGDVYTPAPEATTPVSDEYTPAPTTTVPVDEEQSTPVPTTEGETDVTPVPEATIPTGDVYTPAPEATTPVSDEYTPAPTTTVPVDEEQSTPVPTTEGETDVTPVPEATIPTGDVYTPAPEATTPVSDEYTPAPTTTVPVDEEQSTPVPTTEGETDVTPVPEATIPTGDVYTPAQDVPSSTGAVDVDTPPSNPSGQQNDDLPVQNQPQKGSPRQTIVSGDEEKSLEKPSLLEHKAMVMISKSIALVAAVMVASTALTEASPLQYDPYTPVEISVPLTSSHPAYGAKVSDQCIKPIIPKDPNQPKALSLKLPVAIDRKLRSMEDAPSSDIQDLETYFGASVETNFNTLKSRGEASPSEKYAKAYGLDVTSFKNKVSAKTGVDSRKNSRACSTDSDCTSLNDGSVCAKRDGVSTGRCTPTWFGICHAWSPAAILEQEPQCGVTKNGVTFHVFDIKALLTYVYDGASIKTVFTGARFNGPDSPASIDQYGRYTNAARRDLSAGFFHIAIANIMGKQKKSFVVDVTAGAEVWNQPVRSYKVKQMDLVNTRFASTKYFGTPTYPFNDKMVRLAYVKTTFSWIVESYEDGPLVSTGDIDQYTTSRDYEYLLELDANNKIIGGEWVGNSKTDHPDFLWFPTGKPASSSVTGTGLSYANVQELLKMSLSCNALLPAIRVVQLEKSTASMPSVLPVLSMVANCVAWGLYGLLIEDYFPLVATNIVGISFSLFYLVVYYRHEPNKSSLRLQVLTTALLLLLLVWYPFLAEYMGEEEEDAHNLVGFVTVAISSVMFGSPLVLVKRVIQERNTELLPLAMIVAGAVNCVLWLAYGLLRDDAFVIVPNAANLLLGVVQLGLFCIFPRGDYDTVEKAASNTPGSKLKNGETEDGVSTTDVETDDEKSATVVETDNDLDIVDEEPEVQRSTSESHEPTKLEETTIEVH</sequence>
<feature type="transmembrane region" description="Helical" evidence="14">
    <location>
        <begin position="1326"/>
        <end position="1348"/>
    </location>
</feature>
<dbReference type="GO" id="GO:0016755">
    <property type="term" value="F:aminoacyltransferase activity"/>
    <property type="evidence" value="ECO:0007669"/>
    <property type="project" value="InterPro"/>
</dbReference>
<dbReference type="InterPro" id="IPR032048">
    <property type="entry name" value="TGase_elicitor"/>
</dbReference>
<feature type="compositionally biased region" description="Low complexity" evidence="13">
    <location>
        <begin position="500"/>
        <end position="517"/>
    </location>
</feature>
<evidence type="ECO:0000256" key="15">
    <source>
        <dbReference type="SAM" id="SignalP"/>
    </source>
</evidence>
<evidence type="ECO:0000256" key="10">
    <source>
        <dbReference type="ARBA" id="ARBA00022989"/>
    </source>
</evidence>
<evidence type="ECO:0000256" key="7">
    <source>
        <dbReference type="ARBA" id="ARBA00022597"/>
    </source>
</evidence>
<organism evidence="16 17">
    <name type="scientific">Phytophthora kernoviae</name>
    <dbReference type="NCBI Taxonomy" id="325452"/>
    <lineage>
        <taxon>Eukaryota</taxon>
        <taxon>Sar</taxon>
        <taxon>Stramenopiles</taxon>
        <taxon>Oomycota</taxon>
        <taxon>Peronosporomycetes</taxon>
        <taxon>Peronosporales</taxon>
        <taxon>Peronosporaceae</taxon>
        <taxon>Phytophthora</taxon>
    </lineage>
</organism>
<keyword evidence="9" id="KW-0677">Repeat</keyword>
<dbReference type="FunFam" id="1.20.1280.290:FF:000004">
    <property type="entry name" value="Sugar transporter SWEET"/>
    <property type="match status" value="1"/>
</dbReference>
<keyword evidence="11" id="KW-0333">Golgi apparatus</keyword>
<reference evidence="16" key="1">
    <citation type="journal article" date="2015" name="Genom Data">
        <title>Genome sequences of six Phytophthora species associated with forests in New Zealand.</title>
        <authorList>
            <person name="Studholme D.J."/>
            <person name="McDougal R.L."/>
            <person name="Sambles C."/>
            <person name="Hansen E."/>
            <person name="Hardy G."/>
            <person name="Grant M."/>
            <person name="Ganley R.J."/>
            <person name="Williams N.M."/>
        </authorList>
    </citation>
    <scope>NUCLEOTIDE SEQUENCE</scope>
    <source>
        <strain evidence="16">NZFS 2646</strain>
    </source>
</reference>
<keyword evidence="8 14" id="KW-0812">Transmembrane</keyword>
<feature type="region of interest" description="Disordered" evidence="13">
    <location>
        <begin position="175"/>
        <end position="194"/>
    </location>
</feature>
<evidence type="ECO:0000313" key="17">
    <source>
        <dbReference type="Proteomes" id="UP000785171"/>
    </source>
</evidence>
<protein>
    <recommendedName>
        <fullName evidence="4">Sugar transporter SWEET1</fullName>
    </recommendedName>
</protein>
<evidence type="ECO:0000313" key="16">
    <source>
        <dbReference type="EMBL" id="KAG2506918.1"/>
    </source>
</evidence>
<feature type="region of interest" description="Disordered" evidence="13">
    <location>
        <begin position="459"/>
        <end position="785"/>
    </location>
</feature>
<feature type="transmembrane region" description="Helical" evidence="14">
    <location>
        <begin position="1388"/>
        <end position="1409"/>
    </location>
</feature>
<evidence type="ECO:0000256" key="11">
    <source>
        <dbReference type="ARBA" id="ARBA00023034"/>
    </source>
</evidence>
<comment type="similarity">
    <text evidence="3">Belongs to the SWEET sugar transporter family.</text>
</comment>
<feature type="transmembrane region" description="Helical" evidence="14">
    <location>
        <begin position="1267"/>
        <end position="1285"/>
    </location>
</feature>
<feature type="transmembrane region" description="Helical" evidence="14">
    <location>
        <begin position="1360"/>
        <end position="1382"/>
    </location>
</feature>
<dbReference type="GO" id="GO:0005886">
    <property type="term" value="C:plasma membrane"/>
    <property type="evidence" value="ECO:0007669"/>
    <property type="project" value="UniProtKB-SubCell"/>
</dbReference>
<evidence type="ECO:0000256" key="1">
    <source>
        <dbReference type="ARBA" id="ARBA00004651"/>
    </source>
</evidence>
<dbReference type="InterPro" id="IPR004316">
    <property type="entry name" value="SWEET_rpt"/>
</dbReference>
<dbReference type="EMBL" id="JPWV03000658">
    <property type="protein sequence ID" value="KAG2506918.1"/>
    <property type="molecule type" value="Genomic_DNA"/>
</dbReference>
<feature type="signal peptide" evidence="15">
    <location>
        <begin position="1"/>
        <end position="24"/>
    </location>
</feature>
<proteinExistence type="inferred from homology"/>
<keyword evidence="6" id="KW-1003">Cell membrane</keyword>
<dbReference type="PANTHER" id="PTHR10791:SF30">
    <property type="entry name" value="SUGAR TRANSPORTER SWEET1"/>
    <property type="match status" value="1"/>
</dbReference>
<evidence type="ECO:0000256" key="3">
    <source>
        <dbReference type="ARBA" id="ARBA00007809"/>
    </source>
</evidence>
<keyword evidence="7" id="KW-0762">Sugar transport</keyword>
<feature type="transmembrane region" description="Helical" evidence="14">
    <location>
        <begin position="1297"/>
        <end position="1314"/>
    </location>
</feature>
<dbReference type="Gene3D" id="1.20.1280.290">
    <property type="match status" value="2"/>
</dbReference>
<dbReference type="GO" id="GO:0000139">
    <property type="term" value="C:Golgi membrane"/>
    <property type="evidence" value="ECO:0007669"/>
    <property type="project" value="UniProtKB-SubCell"/>
</dbReference>
<evidence type="ECO:0000256" key="14">
    <source>
        <dbReference type="SAM" id="Phobius"/>
    </source>
</evidence>
<feature type="region of interest" description="Disordered" evidence="13">
    <location>
        <begin position="1420"/>
        <end position="1490"/>
    </location>
</feature>
<comment type="caution">
    <text evidence="16">The sequence shown here is derived from an EMBL/GenBank/DDBJ whole genome shotgun (WGS) entry which is preliminary data.</text>
</comment>
<keyword evidence="10 14" id="KW-1133">Transmembrane helix</keyword>
<evidence type="ECO:0000256" key="4">
    <source>
        <dbReference type="ARBA" id="ARBA00021741"/>
    </source>
</evidence>
<evidence type="ECO:0000256" key="5">
    <source>
        <dbReference type="ARBA" id="ARBA00022448"/>
    </source>
</evidence>
<dbReference type="Pfam" id="PF16683">
    <property type="entry name" value="TGase_elicitor"/>
    <property type="match status" value="2"/>
</dbReference>
<dbReference type="FunFam" id="1.20.1280.290:FF:000007">
    <property type="entry name" value="Bidirectional sugar transporter SWEET7"/>
    <property type="match status" value="1"/>
</dbReference>
<feature type="chain" id="PRO_5035950216" description="Sugar transporter SWEET1" evidence="15">
    <location>
        <begin position="25"/>
        <end position="1490"/>
    </location>
</feature>
<feature type="compositionally biased region" description="Polar residues" evidence="13">
    <location>
        <begin position="750"/>
        <end position="774"/>
    </location>
</feature>
<dbReference type="PANTHER" id="PTHR10791">
    <property type="entry name" value="RAG1-ACTIVATING PROTEIN 1"/>
    <property type="match status" value="1"/>
</dbReference>
<reference evidence="16" key="2">
    <citation type="submission" date="2020-06" db="EMBL/GenBank/DDBJ databases">
        <authorList>
            <person name="Studholme D.J."/>
        </authorList>
    </citation>
    <scope>NUCLEOTIDE SEQUENCE</scope>
    <source>
        <strain evidence="16">NZFS 2646</strain>
    </source>
</reference>
<feature type="compositionally biased region" description="Low complexity" evidence="13">
    <location>
        <begin position="182"/>
        <end position="194"/>
    </location>
</feature>
<dbReference type="Gene3D" id="3.30.40.240">
    <property type="entry name" value="Transglutaminase elicitor, body domain"/>
    <property type="match status" value="2"/>
</dbReference>
<evidence type="ECO:0000256" key="13">
    <source>
        <dbReference type="SAM" id="MobiDB-lite"/>
    </source>
</evidence>